<evidence type="ECO:0000259" key="2">
    <source>
        <dbReference type="Pfam" id="PF14534"/>
    </source>
</evidence>
<dbReference type="InterPro" id="IPR027843">
    <property type="entry name" value="DUF4440"/>
</dbReference>
<protein>
    <submittedName>
        <fullName evidence="3">Nuclear transport factor 2 family protein</fullName>
    </submittedName>
</protein>
<reference evidence="3" key="1">
    <citation type="submission" date="2023-03" db="EMBL/GenBank/DDBJ databases">
        <title>Andean soil-derived lignocellulolytic bacterial consortium as a source of novel taxa and putative plastic-active enzymes.</title>
        <authorList>
            <person name="Diaz-Garcia L."/>
            <person name="Chuvochina M."/>
            <person name="Feuerriegel G."/>
            <person name="Bunk B."/>
            <person name="Sproer C."/>
            <person name="Streit W.R."/>
            <person name="Rodriguez L.M."/>
            <person name="Overmann J."/>
            <person name="Jimenez D.J."/>
        </authorList>
    </citation>
    <scope>NUCLEOTIDE SEQUENCE</scope>
    <source>
        <strain evidence="3">MAG 7</strain>
    </source>
</reference>
<evidence type="ECO:0000313" key="4">
    <source>
        <dbReference type="Proteomes" id="UP001220610"/>
    </source>
</evidence>
<feature type="chain" id="PRO_5042478755" evidence="1">
    <location>
        <begin position="22"/>
        <end position="147"/>
    </location>
</feature>
<name>A0AAJ6BG97_9BACT</name>
<feature type="domain" description="DUF4440" evidence="2">
    <location>
        <begin position="29"/>
        <end position="135"/>
    </location>
</feature>
<dbReference type="AlphaFoldDB" id="A0AAJ6BG97"/>
<proteinExistence type="predicted"/>
<feature type="signal peptide" evidence="1">
    <location>
        <begin position="1"/>
        <end position="21"/>
    </location>
</feature>
<dbReference type="Pfam" id="PF14534">
    <property type="entry name" value="DUF4440"/>
    <property type="match status" value="1"/>
</dbReference>
<dbReference type="SUPFAM" id="SSF54427">
    <property type="entry name" value="NTF2-like"/>
    <property type="match status" value="1"/>
</dbReference>
<dbReference type="Gene3D" id="3.10.450.50">
    <property type="match status" value="1"/>
</dbReference>
<dbReference type="InterPro" id="IPR032710">
    <property type="entry name" value="NTF2-like_dom_sf"/>
</dbReference>
<accession>A0AAJ6BG97</accession>
<sequence length="147" mass="15931">MYTKMLALCFTTFLLSTTLLAQSKDEQAVAAAVEALRKAMLDGNRGALDSLAAPELTYGHSSGKMEDKHSFVETIASGQSDFVTLELSDQSITVIGNTALVRHKLNATTNDGGKPGTVSLGILLVWQKQHKHWKLIARQAFKSPTNN</sequence>
<gene>
    <name evidence="3" type="ORF">P0Y53_00470</name>
</gene>
<dbReference type="Proteomes" id="UP001220610">
    <property type="component" value="Chromosome"/>
</dbReference>
<keyword evidence="1" id="KW-0732">Signal</keyword>
<dbReference type="EMBL" id="CP119311">
    <property type="protein sequence ID" value="WEK35958.1"/>
    <property type="molecule type" value="Genomic_DNA"/>
</dbReference>
<evidence type="ECO:0000256" key="1">
    <source>
        <dbReference type="SAM" id="SignalP"/>
    </source>
</evidence>
<organism evidence="3 4">
    <name type="scientific">Candidatus Pseudobacter hemicellulosilyticus</name>
    <dbReference type="NCBI Taxonomy" id="3121375"/>
    <lineage>
        <taxon>Bacteria</taxon>
        <taxon>Pseudomonadati</taxon>
        <taxon>Bacteroidota</taxon>
        <taxon>Chitinophagia</taxon>
        <taxon>Chitinophagales</taxon>
        <taxon>Chitinophagaceae</taxon>
        <taxon>Pseudobacter</taxon>
    </lineage>
</organism>
<evidence type="ECO:0000313" key="3">
    <source>
        <dbReference type="EMBL" id="WEK35958.1"/>
    </source>
</evidence>